<proteinExistence type="predicted"/>
<accession>A0ABW2BVK4</accession>
<evidence type="ECO:0000259" key="2">
    <source>
        <dbReference type="Pfam" id="PF02470"/>
    </source>
</evidence>
<keyword evidence="4" id="KW-1185">Reference proteome</keyword>
<dbReference type="SUPFAM" id="SSF58104">
    <property type="entry name" value="Methyl-accepting chemotaxis protein (MCP) signaling domain"/>
    <property type="match status" value="1"/>
</dbReference>
<evidence type="ECO:0000256" key="1">
    <source>
        <dbReference type="SAM" id="MobiDB-lite"/>
    </source>
</evidence>
<evidence type="ECO:0000313" key="3">
    <source>
        <dbReference type="EMBL" id="MFC6866422.1"/>
    </source>
</evidence>
<name>A0ABW2BVK4_9PSEU</name>
<reference evidence="4" key="1">
    <citation type="journal article" date="2019" name="Int. J. Syst. Evol. Microbiol.">
        <title>The Global Catalogue of Microorganisms (GCM) 10K type strain sequencing project: providing services to taxonomists for standard genome sequencing and annotation.</title>
        <authorList>
            <consortium name="The Broad Institute Genomics Platform"/>
            <consortium name="The Broad Institute Genome Sequencing Center for Infectious Disease"/>
            <person name="Wu L."/>
            <person name="Ma J."/>
        </authorList>
    </citation>
    <scope>NUCLEOTIDE SEQUENCE [LARGE SCALE GENOMIC DNA]</scope>
    <source>
        <strain evidence="4">KCTC 32255</strain>
    </source>
</reference>
<comment type="caution">
    <text evidence="3">The sequence shown here is derived from an EMBL/GenBank/DDBJ whole genome shotgun (WGS) entry which is preliminary data.</text>
</comment>
<feature type="domain" description="Mce/MlaD" evidence="2">
    <location>
        <begin position="45"/>
        <end position="119"/>
    </location>
</feature>
<gene>
    <name evidence="3" type="ORF">ACFQGD_04625</name>
</gene>
<dbReference type="RefSeq" id="WP_390183579.1">
    <property type="nucleotide sequence ID" value="NZ_JBHMBO010000021.1"/>
</dbReference>
<organism evidence="3 4">
    <name type="scientific">Haloechinothrix salitolerans</name>
    <dbReference type="NCBI Taxonomy" id="926830"/>
    <lineage>
        <taxon>Bacteria</taxon>
        <taxon>Bacillati</taxon>
        <taxon>Actinomycetota</taxon>
        <taxon>Actinomycetes</taxon>
        <taxon>Pseudonocardiales</taxon>
        <taxon>Pseudonocardiaceae</taxon>
        <taxon>Haloechinothrix</taxon>
    </lineage>
</organism>
<dbReference type="InterPro" id="IPR003399">
    <property type="entry name" value="Mce/MlaD"/>
</dbReference>
<dbReference type="Pfam" id="PF02470">
    <property type="entry name" value="MlaD"/>
    <property type="match status" value="1"/>
</dbReference>
<dbReference type="InterPro" id="IPR052336">
    <property type="entry name" value="MlaD_Phospholipid_Transporter"/>
</dbReference>
<protein>
    <submittedName>
        <fullName evidence="3">MlaD family protein</fullName>
    </submittedName>
</protein>
<dbReference type="Proteomes" id="UP001596337">
    <property type="component" value="Unassembled WGS sequence"/>
</dbReference>
<dbReference type="EMBL" id="JBHSXX010000001">
    <property type="protein sequence ID" value="MFC6866422.1"/>
    <property type="molecule type" value="Genomic_DNA"/>
</dbReference>
<dbReference type="PANTHER" id="PTHR33371">
    <property type="entry name" value="INTERMEMBRANE PHOSPHOLIPID TRANSPORT SYSTEM BINDING PROTEIN MLAD-RELATED"/>
    <property type="match status" value="1"/>
</dbReference>
<dbReference type="PANTHER" id="PTHR33371:SF4">
    <property type="entry name" value="INTERMEMBRANE PHOSPHOLIPID TRANSPORT SYSTEM BINDING PROTEIN MLAD"/>
    <property type="match status" value="1"/>
</dbReference>
<feature type="region of interest" description="Disordered" evidence="1">
    <location>
        <begin position="427"/>
        <end position="468"/>
    </location>
</feature>
<dbReference type="Gene3D" id="1.20.58.300">
    <property type="entry name" value="FlgN-like"/>
    <property type="match status" value="1"/>
</dbReference>
<evidence type="ECO:0000313" key="4">
    <source>
        <dbReference type="Proteomes" id="UP001596337"/>
    </source>
</evidence>
<sequence>MNANTIQGRRRSRLKILVVVLATLLGGTGAAAGIGKSADAGGDMTVVAEFEDASPLVVGNQVKLDGVVVGTVESIEARRNKAAVAMKLDRSAQPLHQDAQAIIRPVTILGERFVDLDRGTPSAPLLSTGAVLPASQTRQATDLDEVLNMVDEPTGKSLAALVTTLGQGMQGRGKDAADAIAVLESAMRDTDGLVEVLKEHTRLLNDLVSTAQPVADALAADDGETLDRLVGSIHRVVQSTSQKDEALDAVLSQLPATLSEARATLGRLAGTSEATTPVLAGLRPTTDNLNAISEELREFSRTAQPALASAEPVLAHAEELLNQARPVVAEMRKAGKDLKGTASAAKPLVARLTGNIENVLNFFRYWAMATNGWDGLSHYFRGMVIINPQQITGLLPKTSATELTGAKGEKPPPKRNNERAVWQQLPELQGGVSGLLDSSRPSSRDGGVTGLSQQQEGRALDFLLGGSR</sequence>